<keyword evidence="6" id="KW-0547">Nucleotide-binding</keyword>
<dbReference type="InterPro" id="IPR036640">
    <property type="entry name" value="ABC1_TM_sf"/>
</dbReference>
<evidence type="ECO:0000256" key="9">
    <source>
        <dbReference type="ARBA" id="ARBA00022989"/>
    </source>
</evidence>
<evidence type="ECO:0000256" key="6">
    <source>
        <dbReference type="ARBA" id="ARBA00022741"/>
    </source>
</evidence>
<dbReference type="PANTHER" id="PTHR24221:SF654">
    <property type="entry name" value="ATP-BINDING CASSETTE SUB-FAMILY B MEMBER 6"/>
    <property type="match status" value="1"/>
</dbReference>
<dbReference type="EMBL" id="VOHM01000001">
    <property type="protein sequence ID" value="TWT29062.1"/>
    <property type="molecule type" value="Genomic_DNA"/>
</dbReference>
<dbReference type="SUPFAM" id="SSF90123">
    <property type="entry name" value="ABC transporter transmembrane region"/>
    <property type="match status" value="1"/>
</dbReference>
<name>A0A5C5UU15_9CORY</name>
<keyword evidence="9 12" id="KW-1133">Transmembrane helix</keyword>
<evidence type="ECO:0000313" key="15">
    <source>
        <dbReference type="EMBL" id="TWT29062.1"/>
    </source>
</evidence>
<dbReference type="Proteomes" id="UP000320791">
    <property type="component" value="Unassembled WGS sequence"/>
</dbReference>
<accession>A0A5C5UU15</accession>
<evidence type="ECO:0000313" key="16">
    <source>
        <dbReference type="Proteomes" id="UP000320791"/>
    </source>
</evidence>
<sequence length="584" mass="63533">MKADALAPASFRESRRYLSTLPARPNWQWWLVTTLVFGVVIVSMVGSSTLLGRSVDEVENPRRFITMLVIVAVAMLIETACRAYAGYLLQSKARMLSVNLRRACLSASLRAPIPQIMELGTGNVITRLTKDIDTTIRVFQAVGVRVVLTVLMFPFTIVALVLIHWSYSLVFAVLACFMYPAVKQVTREMPEASNIVSSQEAQRNNLLLDTIRGLPTIRALNLQDWATRRMETASWNAVQAYSNRIPLITRLLGYANLAYGFLTLSCLALSTWMAYHGHISVGEASAAVILVSRMEIHVFNVLFFAGEIQYGATCLGRAVALAQLNTEQDLPEPEDFLSPPEVQVDNLSYAYPGGSPILSGLTLTFAAGTTTALVGASGAGKSTLAALIAGLQRPSAGAVRIGGVDTRSVPDTWTARQVSMISQQVHLFSGTLRDDLRMAAPVDDATLIDALTAVGLHGAMFERWLPHGLDTQIGAGAEELAPEVQQQIALARVILKDPPVLIMDEATSEAGSENALVLERAATHVARGRTSLVVAHRLDQVMVADRIILMEEGRIVEDGTHEELLAAGGKYANLFERWNNPVQK</sequence>
<keyword evidence="10 12" id="KW-0472">Membrane</keyword>
<keyword evidence="16" id="KW-1185">Reference proteome</keyword>
<dbReference type="PANTHER" id="PTHR24221">
    <property type="entry name" value="ATP-BINDING CASSETTE SUB-FAMILY B"/>
    <property type="match status" value="1"/>
</dbReference>
<evidence type="ECO:0000256" key="3">
    <source>
        <dbReference type="ARBA" id="ARBA00022475"/>
    </source>
</evidence>
<evidence type="ECO:0000256" key="4">
    <source>
        <dbReference type="ARBA" id="ARBA00022519"/>
    </source>
</evidence>
<evidence type="ECO:0000256" key="2">
    <source>
        <dbReference type="ARBA" id="ARBA00022448"/>
    </source>
</evidence>
<dbReference type="GO" id="GO:0005886">
    <property type="term" value="C:plasma membrane"/>
    <property type="evidence" value="ECO:0007669"/>
    <property type="project" value="UniProtKB-SubCell"/>
</dbReference>
<evidence type="ECO:0000256" key="11">
    <source>
        <dbReference type="ARBA" id="ARBA00023455"/>
    </source>
</evidence>
<evidence type="ECO:0000256" key="1">
    <source>
        <dbReference type="ARBA" id="ARBA00004429"/>
    </source>
</evidence>
<keyword evidence="8" id="KW-1278">Translocase</keyword>
<comment type="caution">
    <text evidence="15">The sequence shown here is derived from an EMBL/GenBank/DDBJ whole genome shotgun (WGS) entry which is preliminary data.</text>
</comment>
<dbReference type="InterPro" id="IPR027417">
    <property type="entry name" value="P-loop_NTPase"/>
</dbReference>
<dbReference type="SUPFAM" id="SSF52540">
    <property type="entry name" value="P-loop containing nucleoside triphosphate hydrolases"/>
    <property type="match status" value="1"/>
</dbReference>
<dbReference type="GO" id="GO:0140359">
    <property type="term" value="F:ABC-type transporter activity"/>
    <property type="evidence" value="ECO:0007669"/>
    <property type="project" value="InterPro"/>
</dbReference>
<dbReference type="Pfam" id="PF00005">
    <property type="entry name" value="ABC_tran"/>
    <property type="match status" value="1"/>
</dbReference>
<dbReference type="InterPro" id="IPR039421">
    <property type="entry name" value="Type_1_exporter"/>
</dbReference>
<feature type="transmembrane region" description="Helical" evidence="12">
    <location>
        <begin position="64"/>
        <end position="85"/>
    </location>
</feature>
<reference evidence="15 16" key="1">
    <citation type="submission" date="2019-08" db="EMBL/GenBank/DDBJ databases">
        <authorList>
            <person name="Lei W."/>
        </authorList>
    </citation>
    <scope>NUCLEOTIDE SEQUENCE [LARGE SCALE GENOMIC DNA]</scope>
    <source>
        <strain evidence="15 16">CCUG 58627</strain>
    </source>
</reference>
<dbReference type="RefSeq" id="WP_146323178.1">
    <property type="nucleotide sequence ID" value="NZ_BAABLR010000076.1"/>
</dbReference>
<keyword evidence="4" id="KW-0997">Cell inner membrane</keyword>
<dbReference type="PROSITE" id="PS50929">
    <property type="entry name" value="ABC_TM1F"/>
    <property type="match status" value="1"/>
</dbReference>
<evidence type="ECO:0000256" key="5">
    <source>
        <dbReference type="ARBA" id="ARBA00022692"/>
    </source>
</evidence>
<dbReference type="InterPro" id="IPR003593">
    <property type="entry name" value="AAA+_ATPase"/>
</dbReference>
<dbReference type="FunFam" id="3.40.50.300:FF:001001">
    <property type="entry name" value="Multidrug ABC transporter ATP-binding protein"/>
    <property type="match status" value="1"/>
</dbReference>
<evidence type="ECO:0000259" key="13">
    <source>
        <dbReference type="PROSITE" id="PS50893"/>
    </source>
</evidence>
<dbReference type="Gene3D" id="1.20.1560.10">
    <property type="entry name" value="ABC transporter type 1, transmembrane domain"/>
    <property type="match status" value="1"/>
</dbReference>
<keyword evidence="3" id="KW-1003">Cell membrane</keyword>
<keyword evidence="2" id="KW-0813">Transport</keyword>
<dbReference type="GO" id="GO:0005524">
    <property type="term" value="F:ATP binding"/>
    <property type="evidence" value="ECO:0007669"/>
    <property type="project" value="UniProtKB-KW"/>
</dbReference>
<evidence type="ECO:0000256" key="12">
    <source>
        <dbReference type="SAM" id="Phobius"/>
    </source>
</evidence>
<feature type="transmembrane region" description="Helical" evidence="12">
    <location>
        <begin position="27"/>
        <end position="52"/>
    </location>
</feature>
<gene>
    <name evidence="15" type="ORF">FRX94_00625</name>
</gene>
<dbReference type="AlphaFoldDB" id="A0A5C5UU15"/>
<keyword evidence="5 12" id="KW-0812">Transmembrane</keyword>
<comment type="similarity">
    <text evidence="11">Belongs to the ABC transporter superfamily. Siderophore-Fe(3+) uptake transporter (SIUT) (TC 3.A.1.21) family.</text>
</comment>
<feature type="transmembrane region" description="Helical" evidence="12">
    <location>
        <begin position="151"/>
        <end position="179"/>
    </location>
</feature>
<feature type="transmembrane region" description="Helical" evidence="12">
    <location>
        <begin position="251"/>
        <end position="275"/>
    </location>
</feature>
<feature type="domain" description="ABC transmembrane type-1" evidence="14">
    <location>
        <begin position="31"/>
        <end position="309"/>
    </location>
</feature>
<dbReference type="InterPro" id="IPR011527">
    <property type="entry name" value="ABC1_TM_dom"/>
</dbReference>
<protein>
    <submittedName>
        <fullName evidence="15">ABC transporter ATP-binding protein</fullName>
    </submittedName>
</protein>
<organism evidence="15 16">
    <name type="scientific">Corynebacterium canis</name>
    <dbReference type="NCBI Taxonomy" id="679663"/>
    <lineage>
        <taxon>Bacteria</taxon>
        <taxon>Bacillati</taxon>
        <taxon>Actinomycetota</taxon>
        <taxon>Actinomycetes</taxon>
        <taxon>Mycobacteriales</taxon>
        <taxon>Corynebacteriaceae</taxon>
        <taxon>Corynebacterium</taxon>
    </lineage>
</organism>
<dbReference type="SMART" id="SM00382">
    <property type="entry name" value="AAA"/>
    <property type="match status" value="1"/>
</dbReference>
<evidence type="ECO:0000256" key="10">
    <source>
        <dbReference type="ARBA" id="ARBA00023136"/>
    </source>
</evidence>
<feature type="domain" description="ABC transporter" evidence="13">
    <location>
        <begin position="342"/>
        <end position="577"/>
    </location>
</feature>
<dbReference type="PROSITE" id="PS50893">
    <property type="entry name" value="ABC_TRANSPORTER_2"/>
    <property type="match status" value="1"/>
</dbReference>
<evidence type="ECO:0000256" key="7">
    <source>
        <dbReference type="ARBA" id="ARBA00022840"/>
    </source>
</evidence>
<keyword evidence="7 15" id="KW-0067">ATP-binding</keyword>
<dbReference type="Pfam" id="PF00664">
    <property type="entry name" value="ABC_membrane"/>
    <property type="match status" value="1"/>
</dbReference>
<dbReference type="GO" id="GO:0034040">
    <property type="term" value="F:ATPase-coupled lipid transmembrane transporter activity"/>
    <property type="evidence" value="ECO:0007669"/>
    <property type="project" value="TreeGrafter"/>
</dbReference>
<dbReference type="Gene3D" id="3.40.50.300">
    <property type="entry name" value="P-loop containing nucleotide triphosphate hydrolases"/>
    <property type="match status" value="1"/>
</dbReference>
<dbReference type="InterPro" id="IPR003439">
    <property type="entry name" value="ABC_transporter-like_ATP-bd"/>
</dbReference>
<evidence type="ECO:0000259" key="14">
    <source>
        <dbReference type="PROSITE" id="PS50929"/>
    </source>
</evidence>
<proteinExistence type="inferred from homology"/>
<comment type="subcellular location">
    <subcellularLocation>
        <location evidence="1">Cell inner membrane</location>
        <topology evidence="1">Multi-pass membrane protein</topology>
    </subcellularLocation>
</comment>
<dbReference type="OrthoDB" id="9806127at2"/>
<dbReference type="GO" id="GO:0016887">
    <property type="term" value="F:ATP hydrolysis activity"/>
    <property type="evidence" value="ECO:0007669"/>
    <property type="project" value="InterPro"/>
</dbReference>
<evidence type="ECO:0000256" key="8">
    <source>
        <dbReference type="ARBA" id="ARBA00022967"/>
    </source>
</evidence>